<evidence type="ECO:0008006" key="4">
    <source>
        <dbReference type="Google" id="ProtNLM"/>
    </source>
</evidence>
<gene>
    <name evidence="2" type="ORF">ICL16_29420</name>
</gene>
<accession>A0A8J7C7S0</accession>
<evidence type="ECO:0000256" key="1">
    <source>
        <dbReference type="SAM" id="Phobius"/>
    </source>
</evidence>
<dbReference type="AlphaFoldDB" id="A0A8J7C7S0"/>
<comment type="caution">
    <text evidence="2">The sequence shown here is derived from an EMBL/GenBank/DDBJ whole genome shotgun (WGS) entry which is preliminary data.</text>
</comment>
<dbReference type="Proteomes" id="UP000629098">
    <property type="component" value="Unassembled WGS sequence"/>
</dbReference>
<keyword evidence="1" id="KW-0472">Membrane</keyword>
<dbReference type="RefSeq" id="WP_190835119.1">
    <property type="nucleotide sequence ID" value="NZ_CAWPPI010000086.1"/>
</dbReference>
<keyword evidence="1" id="KW-0812">Transmembrane</keyword>
<evidence type="ECO:0000313" key="2">
    <source>
        <dbReference type="EMBL" id="MBD2776069.1"/>
    </source>
</evidence>
<feature type="transmembrane region" description="Helical" evidence="1">
    <location>
        <begin position="136"/>
        <end position="154"/>
    </location>
</feature>
<reference evidence="2" key="1">
    <citation type="submission" date="2020-09" db="EMBL/GenBank/DDBJ databases">
        <title>Iningainema tapete sp. nov. (Scytonemataceae, Cyanobacteria) from greenhouses in central Florida (USA) produces two types of nodularin with biosynthetic potential for microcystin-LR and anabaenopeptins.</title>
        <authorList>
            <person name="Berthold D.E."/>
            <person name="Lefler F.W."/>
            <person name="Huang I.-S."/>
            <person name="Abdulla H."/>
            <person name="Zimba P.V."/>
            <person name="Laughinghouse H.D. IV."/>
        </authorList>
    </citation>
    <scope>NUCLEOTIDE SEQUENCE</scope>
    <source>
        <strain evidence="2">BLCCT55</strain>
    </source>
</reference>
<organism evidence="2 3">
    <name type="scientific">Iningainema tapete BLCC-T55</name>
    <dbReference type="NCBI Taxonomy" id="2748662"/>
    <lineage>
        <taxon>Bacteria</taxon>
        <taxon>Bacillati</taxon>
        <taxon>Cyanobacteriota</taxon>
        <taxon>Cyanophyceae</taxon>
        <taxon>Nostocales</taxon>
        <taxon>Scytonemataceae</taxon>
        <taxon>Iningainema tapete</taxon>
    </lineage>
</organism>
<keyword evidence="1" id="KW-1133">Transmembrane helix</keyword>
<sequence length="441" mass="48049">MSKDASTNLIVLEPTEDLIANEPWSVDTYAEGLMDELFADIDQILDGSDVNYQRLQHSRRLTAMESVLMSHNKPTVALEYLGSSVSRPQIVLPETIIQKIQTPSQHQQQNTVLVDTNKYSKYTEKRQKWWQTLGKLLAEGFGLGLVVAAVVWVMNTGLLNQIITQSYQLSVSKPQRIPQTKTDPSSDLVDYVLGALAAIDRQQASNNQKSAKTLLSRVASTNQTALAYVSSRANGNLPPPLTANNTQPAPSRSTTVVERRIYIPVYQAPQPMRYTPPPLISTLTLPPVPTHNKTAPTKPKVVQNAYTAPKPAKPVNVQKLPSVNSEIKPVPLQTKPVTVKAVPKPISAPPVAPSKPPAEIQQQVVAVSPASSVSLPNYVLEGLLELGDKSAALFKIDGISHRVVVGESIGASGWTLVEVSKGEAIIRRNGEVRSIYTGQKF</sequence>
<name>A0A8J7C7S0_9CYAN</name>
<proteinExistence type="predicted"/>
<evidence type="ECO:0000313" key="3">
    <source>
        <dbReference type="Proteomes" id="UP000629098"/>
    </source>
</evidence>
<protein>
    <recommendedName>
        <fullName evidence="4">Type II secretion system protein GspC N-terminal domain-containing protein</fullName>
    </recommendedName>
</protein>
<dbReference type="EMBL" id="JACXAE010000086">
    <property type="protein sequence ID" value="MBD2776069.1"/>
    <property type="molecule type" value="Genomic_DNA"/>
</dbReference>
<keyword evidence="3" id="KW-1185">Reference proteome</keyword>